<gene>
    <name evidence="2" type="ORF">BCL93_1024</name>
</gene>
<reference evidence="2 3" key="1">
    <citation type="submission" date="2018-06" db="EMBL/GenBank/DDBJ databases">
        <title>Comparative analysis of microorganisms from saline springs in Andes Mountain Range, Colombia.</title>
        <authorList>
            <person name="Rubin E."/>
        </authorList>
    </citation>
    <scope>NUCLEOTIDE SEQUENCE [LARGE SCALE GENOMIC DNA]</scope>
    <source>
        <strain evidence="2 3">USBA-857</strain>
    </source>
</reference>
<protein>
    <recommendedName>
        <fullName evidence="4">YceI-like domain-containing protein</fullName>
    </recommendedName>
</protein>
<keyword evidence="1" id="KW-0732">Signal</keyword>
<dbReference type="RefSeq" id="WP_309251210.1">
    <property type="nucleotide sequence ID" value="NZ_QLSX01000002.1"/>
</dbReference>
<proteinExistence type="predicted"/>
<sequence length="208" mass="22427">MFTRASHSHRRGLSAAAGGLSLLASLALAALPAQAAWQLDPARSALEATVIEITPSGPVPHQHRVRELSGSIGDDGTLRLPLRLSQTDIPQRLGGLPVWLKGMAELPLATLVTRLPPERLNNLAVGDSLTETLTFQVDAEGVNQQEPLALRFTRESESRVRIATAERVAVDGRELMANPTLRTVILLLGYEQIGDEVPVTLDATLIER</sequence>
<comment type="caution">
    <text evidence="2">The sequence shown here is derived from an EMBL/GenBank/DDBJ whole genome shotgun (WGS) entry which is preliminary data.</text>
</comment>
<dbReference type="EMBL" id="QLSX01000002">
    <property type="protein sequence ID" value="RAR63277.1"/>
    <property type="molecule type" value="Genomic_DNA"/>
</dbReference>
<dbReference type="PROSITE" id="PS51318">
    <property type="entry name" value="TAT"/>
    <property type="match status" value="1"/>
</dbReference>
<dbReference type="Proteomes" id="UP000249700">
    <property type="component" value="Unassembled WGS sequence"/>
</dbReference>
<evidence type="ECO:0000313" key="3">
    <source>
        <dbReference type="Proteomes" id="UP000249700"/>
    </source>
</evidence>
<dbReference type="Gene3D" id="2.40.128.110">
    <property type="entry name" value="Lipid/polyisoprenoid-binding, YceI-like"/>
    <property type="match status" value="1"/>
</dbReference>
<accession>A0A328Y256</accession>
<feature type="chain" id="PRO_5016267544" description="YceI-like domain-containing protein" evidence="1">
    <location>
        <begin position="36"/>
        <end position="208"/>
    </location>
</feature>
<dbReference type="InterPro" id="IPR036761">
    <property type="entry name" value="TTHA0802/YceI-like_sf"/>
</dbReference>
<organism evidence="2 3">
    <name type="scientific">Onishia taeanensis</name>
    <dbReference type="NCBI Taxonomy" id="284577"/>
    <lineage>
        <taxon>Bacteria</taxon>
        <taxon>Pseudomonadati</taxon>
        <taxon>Pseudomonadota</taxon>
        <taxon>Gammaproteobacteria</taxon>
        <taxon>Oceanospirillales</taxon>
        <taxon>Halomonadaceae</taxon>
        <taxon>Onishia</taxon>
    </lineage>
</organism>
<name>A0A328Y256_9GAMM</name>
<evidence type="ECO:0000313" key="2">
    <source>
        <dbReference type="EMBL" id="RAR63277.1"/>
    </source>
</evidence>
<dbReference type="AlphaFoldDB" id="A0A328Y256"/>
<evidence type="ECO:0000256" key="1">
    <source>
        <dbReference type="SAM" id="SignalP"/>
    </source>
</evidence>
<feature type="signal peptide" evidence="1">
    <location>
        <begin position="1"/>
        <end position="35"/>
    </location>
</feature>
<dbReference type="InterPro" id="IPR006311">
    <property type="entry name" value="TAT_signal"/>
</dbReference>
<evidence type="ECO:0008006" key="4">
    <source>
        <dbReference type="Google" id="ProtNLM"/>
    </source>
</evidence>